<name>Q0AT88_MARMM</name>
<evidence type="ECO:0000256" key="2">
    <source>
        <dbReference type="SAM" id="SignalP"/>
    </source>
</evidence>
<dbReference type="STRING" id="394221.Mmar10_0203"/>
<evidence type="ECO:0000313" key="3">
    <source>
        <dbReference type="EMBL" id="ABI64499.1"/>
    </source>
</evidence>
<evidence type="ECO:0000256" key="1">
    <source>
        <dbReference type="SAM" id="MobiDB-lite"/>
    </source>
</evidence>
<feature type="signal peptide" evidence="2">
    <location>
        <begin position="1"/>
        <end position="23"/>
    </location>
</feature>
<dbReference type="AlphaFoldDB" id="Q0AT88"/>
<proteinExistence type="predicted"/>
<feature type="compositionally biased region" description="Basic and acidic residues" evidence="1">
    <location>
        <begin position="103"/>
        <end position="115"/>
    </location>
</feature>
<keyword evidence="4" id="KW-1185">Reference proteome</keyword>
<dbReference type="EMBL" id="CP000449">
    <property type="protein sequence ID" value="ABI64499.1"/>
    <property type="molecule type" value="Genomic_DNA"/>
</dbReference>
<accession>Q0AT88</accession>
<reference evidence="3 4" key="1">
    <citation type="submission" date="2006-08" db="EMBL/GenBank/DDBJ databases">
        <title>Complete sequence of Maricaulis maris MCS10.</title>
        <authorList>
            <consortium name="US DOE Joint Genome Institute"/>
            <person name="Copeland A."/>
            <person name="Lucas S."/>
            <person name="Lapidus A."/>
            <person name="Barry K."/>
            <person name="Detter J.C."/>
            <person name="Glavina del Rio T."/>
            <person name="Hammon N."/>
            <person name="Israni S."/>
            <person name="Dalin E."/>
            <person name="Tice H."/>
            <person name="Pitluck S."/>
            <person name="Saunders E."/>
            <person name="Brettin T."/>
            <person name="Bruce D."/>
            <person name="Han C."/>
            <person name="Tapia R."/>
            <person name="Gilna P."/>
            <person name="Schmutz J."/>
            <person name="Larimer F."/>
            <person name="Land M."/>
            <person name="Hauser L."/>
            <person name="Kyrpides N."/>
            <person name="Mikhailova N."/>
            <person name="Viollier P."/>
            <person name="Stephens C."/>
            <person name="Richardson P."/>
        </authorList>
    </citation>
    <scope>NUCLEOTIDE SEQUENCE [LARGE SCALE GENOMIC DNA]</scope>
    <source>
        <strain evidence="3 4">MCS10</strain>
    </source>
</reference>
<dbReference type="KEGG" id="mmr:Mmar10_0203"/>
<feature type="region of interest" description="Disordered" evidence="1">
    <location>
        <begin position="86"/>
        <end position="115"/>
    </location>
</feature>
<dbReference type="HOGENOM" id="CLU_2106020_0_0_5"/>
<evidence type="ECO:0008006" key="5">
    <source>
        <dbReference type="Google" id="ProtNLM"/>
    </source>
</evidence>
<keyword evidence="2" id="KW-0732">Signal</keyword>
<evidence type="ECO:0000313" key="4">
    <source>
        <dbReference type="Proteomes" id="UP000001964"/>
    </source>
</evidence>
<dbReference type="RefSeq" id="WP_011642146.1">
    <property type="nucleotide sequence ID" value="NC_008347.1"/>
</dbReference>
<sequence precursor="true">MKKMLVVSLGAVSLALVGGSAFAQDHSHGGHDHDAASQMPTMEECQAMHDEMMGDSSDHHDEASRRAMMENMDEAKRTRMQQCHEMMQSMHGHGQDEDQAAQGHDHQTADTGHRH</sequence>
<protein>
    <recommendedName>
        <fullName evidence="5">Pentapeptide MXKDX repeat protein</fullName>
    </recommendedName>
</protein>
<organism evidence="3 4">
    <name type="scientific">Maricaulis maris (strain MCS10)</name>
    <name type="common">Caulobacter maris</name>
    <dbReference type="NCBI Taxonomy" id="394221"/>
    <lineage>
        <taxon>Bacteria</taxon>
        <taxon>Pseudomonadati</taxon>
        <taxon>Pseudomonadota</taxon>
        <taxon>Alphaproteobacteria</taxon>
        <taxon>Maricaulales</taxon>
        <taxon>Maricaulaceae</taxon>
        <taxon>Maricaulis</taxon>
    </lineage>
</organism>
<gene>
    <name evidence="3" type="ordered locus">Mmar10_0203</name>
</gene>
<dbReference type="Proteomes" id="UP000001964">
    <property type="component" value="Chromosome"/>
</dbReference>
<feature type="chain" id="PRO_5004168716" description="Pentapeptide MXKDX repeat protein" evidence="2">
    <location>
        <begin position="24"/>
        <end position="115"/>
    </location>
</feature>